<protein>
    <submittedName>
        <fullName evidence="6">Zf-HC2 domain-containing protein</fullName>
    </submittedName>
</protein>
<feature type="transmembrane region" description="Helical" evidence="4">
    <location>
        <begin position="111"/>
        <end position="130"/>
    </location>
</feature>
<feature type="region of interest" description="Disordered" evidence="3">
    <location>
        <begin position="143"/>
        <end position="246"/>
    </location>
</feature>
<feature type="compositionally biased region" description="Basic and acidic residues" evidence="3">
    <location>
        <begin position="171"/>
        <end position="188"/>
    </location>
</feature>
<feature type="compositionally biased region" description="Low complexity" evidence="3">
    <location>
        <begin position="206"/>
        <end position="223"/>
    </location>
</feature>
<dbReference type="InterPro" id="IPR027383">
    <property type="entry name" value="Znf_put"/>
</dbReference>
<evidence type="ECO:0000256" key="3">
    <source>
        <dbReference type="SAM" id="MobiDB-lite"/>
    </source>
</evidence>
<dbReference type="InterPro" id="IPR041916">
    <property type="entry name" value="Anti_sigma_zinc_sf"/>
</dbReference>
<dbReference type="Pfam" id="PF13490">
    <property type="entry name" value="zf-HC2"/>
    <property type="match status" value="1"/>
</dbReference>
<dbReference type="Proteomes" id="UP001432011">
    <property type="component" value="Chromosome"/>
</dbReference>
<evidence type="ECO:0000256" key="2">
    <source>
        <dbReference type="ARBA" id="ARBA00023163"/>
    </source>
</evidence>
<evidence type="ECO:0000256" key="4">
    <source>
        <dbReference type="SAM" id="Phobius"/>
    </source>
</evidence>
<keyword evidence="4" id="KW-0472">Membrane</keyword>
<evidence type="ECO:0000256" key="1">
    <source>
        <dbReference type="ARBA" id="ARBA00023015"/>
    </source>
</evidence>
<keyword evidence="4" id="KW-0812">Transmembrane</keyword>
<dbReference type="RefSeq" id="WP_222709695.1">
    <property type="nucleotide sequence ID" value="NZ_CP108085.1"/>
</dbReference>
<proteinExistence type="predicted"/>
<keyword evidence="1" id="KW-0805">Transcription regulation</keyword>
<evidence type="ECO:0000313" key="7">
    <source>
        <dbReference type="Proteomes" id="UP001432011"/>
    </source>
</evidence>
<evidence type="ECO:0000313" key="6">
    <source>
        <dbReference type="EMBL" id="WUP72352.1"/>
    </source>
</evidence>
<accession>A0ABZ1SIS3</accession>
<organism evidence="6 7">
    <name type="scientific">Microbispora hainanensis</name>
    <dbReference type="NCBI Taxonomy" id="568844"/>
    <lineage>
        <taxon>Bacteria</taxon>
        <taxon>Bacillati</taxon>
        <taxon>Actinomycetota</taxon>
        <taxon>Actinomycetes</taxon>
        <taxon>Streptosporangiales</taxon>
        <taxon>Streptosporangiaceae</taxon>
        <taxon>Microbispora</taxon>
    </lineage>
</organism>
<reference evidence="6" key="1">
    <citation type="submission" date="2022-10" db="EMBL/GenBank/DDBJ databases">
        <title>The complete genomes of actinobacterial strains from the NBC collection.</title>
        <authorList>
            <person name="Joergensen T.S."/>
            <person name="Alvarez Arevalo M."/>
            <person name="Sterndorff E.B."/>
            <person name="Faurdal D."/>
            <person name="Vuksanovic O."/>
            <person name="Mourched A.-S."/>
            <person name="Charusanti P."/>
            <person name="Shaw S."/>
            <person name="Blin K."/>
            <person name="Weber T."/>
        </authorList>
    </citation>
    <scope>NUCLEOTIDE SEQUENCE</scope>
    <source>
        <strain evidence="6">NBC_00254</strain>
    </source>
</reference>
<sequence length="339" mass="34312">MTCEEVRISLGSYVLGALDDAETAEVEAHLDTCAACRAELSELSGLPPLLARVSAEDIERAAAPPRAVLDGVFAGATTSAPQAAQSVPEAVSLALDAVDAPPARRGRRSRVLLALAASVVVAAAGGTAWVSATLRGTETTTAAGSAAAAPAQADQAGQGEMAQDQSAQDQSAKDQRAQDQRVQADRSAEALVEPFAAKEPPTPMHSAASSSVPSAESSAGGVARKVQPPPAETPVAASPVPSEVRGSSGDVRIVVRLVPHDGGTQVVARVAGVPAGTVCTLRAVSKDGEVSTLGSWTVGRGELRGQNMVLEGSTALRPGQIDRIELTDSAGRVLVTVSL</sequence>
<keyword evidence="7" id="KW-1185">Reference proteome</keyword>
<evidence type="ECO:0000259" key="5">
    <source>
        <dbReference type="Pfam" id="PF13490"/>
    </source>
</evidence>
<gene>
    <name evidence="6" type="ORF">OG913_23280</name>
</gene>
<feature type="domain" description="Putative zinc-finger" evidence="5">
    <location>
        <begin position="3"/>
        <end position="37"/>
    </location>
</feature>
<feature type="compositionally biased region" description="Low complexity" evidence="3">
    <location>
        <begin position="143"/>
        <end position="170"/>
    </location>
</feature>
<name>A0ABZ1SIS3_9ACTN</name>
<dbReference type="EMBL" id="CP108085">
    <property type="protein sequence ID" value="WUP72352.1"/>
    <property type="molecule type" value="Genomic_DNA"/>
</dbReference>
<keyword evidence="2" id="KW-0804">Transcription</keyword>
<keyword evidence="4" id="KW-1133">Transmembrane helix</keyword>
<dbReference type="Gene3D" id="1.10.10.1320">
    <property type="entry name" value="Anti-sigma factor, zinc-finger domain"/>
    <property type="match status" value="1"/>
</dbReference>